<dbReference type="CDD" id="cd02230">
    <property type="entry name" value="cupin_HP0902-like"/>
    <property type="match status" value="1"/>
</dbReference>
<name>A0A399CY49_9BACT</name>
<dbReference type="OrthoDB" id="1121052at2"/>
<reference evidence="1 2" key="1">
    <citation type="journal article" date="2015" name="Int. J. Syst. Evol. Microbiol.">
        <title>Mariniphaga sediminis sp. nov., isolated from coastal sediment.</title>
        <authorList>
            <person name="Wang F.Q."/>
            <person name="Shen Q.Y."/>
            <person name="Chen G.J."/>
            <person name="Du Z.J."/>
        </authorList>
    </citation>
    <scope>NUCLEOTIDE SEQUENCE [LARGE SCALE GENOMIC DNA]</scope>
    <source>
        <strain evidence="1 2">SY21</strain>
    </source>
</reference>
<evidence type="ECO:0000313" key="1">
    <source>
        <dbReference type="EMBL" id="RIH63402.1"/>
    </source>
</evidence>
<proteinExistence type="predicted"/>
<organism evidence="1 2">
    <name type="scientific">Mariniphaga sediminis</name>
    <dbReference type="NCBI Taxonomy" id="1628158"/>
    <lineage>
        <taxon>Bacteria</taxon>
        <taxon>Pseudomonadati</taxon>
        <taxon>Bacteroidota</taxon>
        <taxon>Bacteroidia</taxon>
        <taxon>Marinilabiliales</taxon>
        <taxon>Prolixibacteraceae</taxon>
        <taxon>Mariniphaga</taxon>
    </lineage>
</organism>
<dbReference type="EMBL" id="QWET01000021">
    <property type="protein sequence ID" value="RIH63402.1"/>
    <property type="molecule type" value="Genomic_DNA"/>
</dbReference>
<dbReference type="InterPro" id="IPR011051">
    <property type="entry name" value="RmlC_Cupin_sf"/>
</dbReference>
<dbReference type="PANTHER" id="PTHR37694">
    <property type="entry name" value="SLR8022 PROTEIN"/>
    <property type="match status" value="1"/>
</dbReference>
<dbReference type="InterPro" id="IPR014710">
    <property type="entry name" value="RmlC-like_jellyroll"/>
</dbReference>
<dbReference type="PANTHER" id="PTHR37694:SF1">
    <property type="entry name" value="SLR8022 PROTEIN"/>
    <property type="match status" value="1"/>
</dbReference>
<dbReference type="AlphaFoldDB" id="A0A399CY49"/>
<keyword evidence="2" id="KW-1185">Reference proteome</keyword>
<dbReference type="SUPFAM" id="SSF51182">
    <property type="entry name" value="RmlC-like cupins"/>
    <property type="match status" value="1"/>
</dbReference>
<protein>
    <submittedName>
        <fullName evidence="1">Cupin</fullName>
    </submittedName>
</protein>
<dbReference type="Proteomes" id="UP000266441">
    <property type="component" value="Unassembled WGS sequence"/>
</dbReference>
<sequence>MQTNEIEKSEIHILIKIIEYVPNSVVSKTIIRKTTGNISVIAIDTGEALAEKISPFDTFIQIIEGTAEVVIDDQSNILQMGQGIIIPAHSSNIVRANGRVKMISTVIKSGYEGSTL</sequence>
<dbReference type="Gene3D" id="2.60.120.10">
    <property type="entry name" value="Jelly Rolls"/>
    <property type="match status" value="1"/>
</dbReference>
<comment type="caution">
    <text evidence="1">The sequence shown here is derived from an EMBL/GenBank/DDBJ whole genome shotgun (WGS) entry which is preliminary data.</text>
</comment>
<evidence type="ECO:0000313" key="2">
    <source>
        <dbReference type="Proteomes" id="UP000266441"/>
    </source>
</evidence>
<accession>A0A399CY49</accession>
<gene>
    <name evidence="1" type="ORF">D1164_19940</name>
</gene>
<dbReference type="RefSeq" id="WP_119351668.1">
    <property type="nucleotide sequence ID" value="NZ_QWET01000021.1"/>
</dbReference>